<dbReference type="InterPro" id="IPR027417">
    <property type="entry name" value="P-loop_NTPase"/>
</dbReference>
<dbReference type="InterPro" id="IPR015943">
    <property type="entry name" value="WD40/YVTN_repeat-like_dom_sf"/>
</dbReference>
<dbReference type="Gene3D" id="3.40.50.300">
    <property type="entry name" value="P-loop containing nucleotide triphosphate hydrolases"/>
    <property type="match status" value="1"/>
</dbReference>
<dbReference type="InterPro" id="IPR000330">
    <property type="entry name" value="SNF2_N"/>
</dbReference>
<dbReference type="InterPro" id="IPR050496">
    <property type="entry name" value="SNF2_RAD54_helicase_repair"/>
</dbReference>
<dbReference type="Pfam" id="PF00176">
    <property type="entry name" value="SNF2-rel_dom"/>
    <property type="match status" value="1"/>
</dbReference>
<dbReference type="InterPro" id="IPR001680">
    <property type="entry name" value="WD40_rpt"/>
</dbReference>
<dbReference type="SUPFAM" id="SSF50978">
    <property type="entry name" value="WD40 repeat-like"/>
    <property type="match status" value="1"/>
</dbReference>
<evidence type="ECO:0000256" key="3">
    <source>
        <dbReference type="ARBA" id="ARBA00022618"/>
    </source>
</evidence>
<keyword evidence="3" id="KW-0132">Cell division</keyword>
<comment type="caution">
    <text evidence="12">The sequence shown here is derived from an EMBL/GenBank/DDBJ whole genome shotgun (WGS) entry which is preliminary data.</text>
</comment>
<comment type="subunit">
    <text evidence="1">Interacts (via N-terminus) with spn-A/Rad51.</text>
</comment>
<dbReference type="PROSITE" id="PS51194">
    <property type="entry name" value="HELICASE_CTER"/>
    <property type="match status" value="1"/>
</dbReference>
<dbReference type="PROSITE" id="PS50082">
    <property type="entry name" value="WD_REPEATS_2"/>
    <property type="match status" value="1"/>
</dbReference>
<feature type="domain" description="Helicase C-terminal" evidence="11">
    <location>
        <begin position="1304"/>
        <end position="1461"/>
    </location>
</feature>
<dbReference type="EMBL" id="CAJGYM010000007">
    <property type="protein sequence ID" value="CAD6187758.1"/>
    <property type="molecule type" value="Genomic_DNA"/>
</dbReference>
<protein>
    <recommendedName>
        <fullName evidence="2">DNA repair and recombination protein RAD54-like</fullName>
    </recommendedName>
    <alternativeName>
        <fullName evidence="8">Protein okra</fullName>
    </alternativeName>
</protein>
<dbReference type="SMART" id="SM00490">
    <property type="entry name" value="HELICc"/>
    <property type="match status" value="1"/>
</dbReference>
<dbReference type="PANTHER" id="PTHR45629">
    <property type="entry name" value="SNF2/RAD54 FAMILY MEMBER"/>
    <property type="match status" value="1"/>
</dbReference>
<dbReference type="InterPro" id="IPR049730">
    <property type="entry name" value="SNF2/RAD54-like_C"/>
</dbReference>
<dbReference type="GO" id="GO:0005524">
    <property type="term" value="F:ATP binding"/>
    <property type="evidence" value="ECO:0007669"/>
    <property type="project" value="InterPro"/>
</dbReference>
<dbReference type="Gene3D" id="3.40.50.10810">
    <property type="entry name" value="Tandem AAA-ATPase domain"/>
    <property type="match status" value="1"/>
</dbReference>
<dbReference type="Pfam" id="PF00400">
    <property type="entry name" value="WD40"/>
    <property type="match status" value="2"/>
</dbReference>
<accession>A0A8S1GZB2</accession>
<evidence type="ECO:0000256" key="1">
    <source>
        <dbReference type="ARBA" id="ARBA00011467"/>
    </source>
</evidence>
<feature type="repeat" description="WD" evidence="9">
    <location>
        <begin position="564"/>
        <end position="605"/>
    </location>
</feature>
<dbReference type="PANTHER" id="PTHR45629:SF7">
    <property type="entry name" value="DNA EXCISION REPAIR PROTEIN ERCC-6-RELATED"/>
    <property type="match status" value="1"/>
</dbReference>
<dbReference type="SMART" id="SM00320">
    <property type="entry name" value="WD40"/>
    <property type="match status" value="3"/>
</dbReference>
<keyword evidence="5" id="KW-0378">Hydrolase</keyword>
<dbReference type="GO" id="GO:0006283">
    <property type="term" value="P:transcription-coupled nucleotide-excision repair"/>
    <property type="evidence" value="ECO:0007669"/>
    <property type="project" value="TreeGrafter"/>
</dbReference>
<keyword evidence="9" id="KW-0853">WD repeat</keyword>
<dbReference type="InterPro" id="IPR014001">
    <property type="entry name" value="Helicase_ATP-bd"/>
</dbReference>
<dbReference type="Gene3D" id="2.130.10.10">
    <property type="entry name" value="YVTN repeat-like/Quinoprotein amine dehydrogenase"/>
    <property type="match status" value="2"/>
</dbReference>
<evidence type="ECO:0000256" key="9">
    <source>
        <dbReference type="PROSITE-ProRule" id="PRU00221"/>
    </source>
</evidence>
<proteinExistence type="predicted"/>
<reference evidence="12" key="1">
    <citation type="submission" date="2020-10" db="EMBL/GenBank/DDBJ databases">
        <authorList>
            <person name="Kikuchi T."/>
        </authorList>
    </citation>
    <scope>NUCLEOTIDE SEQUENCE</scope>
    <source>
        <strain evidence="12">NKZ352</strain>
    </source>
</reference>
<dbReference type="OrthoDB" id="448448at2759"/>
<evidence type="ECO:0000256" key="5">
    <source>
        <dbReference type="ARBA" id="ARBA00022801"/>
    </source>
</evidence>
<evidence type="ECO:0000256" key="4">
    <source>
        <dbReference type="ARBA" id="ARBA00022776"/>
    </source>
</evidence>
<evidence type="ECO:0000313" key="13">
    <source>
        <dbReference type="Proteomes" id="UP000835052"/>
    </source>
</evidence>
<sequence>MTSLLRMIAQIAVAEHLRGQFDDKTHIKRCIKLYLYNVPINYRSLFDLILDPSKDFPEPNEFAFFVNTWLNIPSEVLMFHDEFAAFASYHLLRNSAAVPKNSKRAQGLLLKEVDALKTSIKKCGHLERCVVAAFQKLLEDCESSIQAVHRLMSVVSRSLSDESLKELINPLVDLLQCETSVKLLDRRFLLSISISYGAQTFLELFLPPIVEALASRQQDRSIVAKESITWLSKRYGPVVCARFISANLLRILASCYEGLELFGQSQEPDSVFRLTLCGEEYGSRVEAALSEIVITYSVTFVTVQYLPFCVDLIDQYSRRTTALLEAGLVSVFRITRLSIKTMTDHQLMNFLEDFIMNKIIHRALMIVLNNKIQFSSVRVRNIIICKAISLLQFTSQRIGAENARLYAKLPFELLFTTFSELYTAADDLQITGKKRNENDTIYHVPLWIVQEVIERFASEWGVPFLSSFCSEPAFLVPFVSNNASHSPLGALSTSTTTLKTYALNSMSSGNRIFSSSSSSPVSSYGGVSSFESGALSAVWCARVSAAVCGMRTALRFDHLSLCSFTGHSGAVRRIVAISNENSFVSASADKTVKLWSVKPEQDSVECQSTYRNHSKSLNDVVILSDNAIASADGTLHVWDPFRSSIVAQLDWDSDGNIIALESIDRHTLAAISSLHPSVKLFDTRVGRWTSELKVSPVSGVARAIASRQSGRQMTVGLSNGTVVVLDGRTGKIAYLAHGHTSHINGMHWLDSNDLLVCDADDPAIVMNVKPRLQLSRKLVDAVTAAGVQGTMLATLQSNSMLRIYNGSDLNIETKIRSDELPGTPTAILPLPLNSTFLLVKAEPETDEKEEGEIVEEEFNVKLEAPDELDEILLEEQSDEEISDDDDSEEYCPESGEECCESDEELFAELGREEQDDVRVKAPAVKRKKQTRERKRRALVRDDTTDAHFQERICAIPEINSSDKECKKVYDELKVNKDSWDRLYGYQKKGVRWLARLYSKKVGGILADEMGLGKTIQVRMIHDSKRDEETRNFVIVSPATLIAQWVAQFHKWAPEFRVFVLHGSGSYKEKYKTASSFLKKITSDPLSKTRVVITTYSTFLKNSGLMSDVEWNCAILDEGHLVKNPNAQITMNIKRIETPCKFLLTGSPVQNKLEELWSLIDMIFPGRLGTLQSFTEKFIIPISQGGYTTSTKTQKTIAYECAKVLKVAVEEYILRRMKTDVQSSLQLPTKMEQVVFCELTELQTYLYNQYLLSDECLKIMSRQIDPFIGITALRKLCNHPDIYKGDGEEATQDYGEVEKSGKMIVLYQLLKKWKKQKLMKVLVFSQSREVLKILGKLLERKKFVYLTMDGTTTVNNRQAKINQFNEDPKISVFLLTTKVGGVGLNLTAANKVVIFDPDWNPSTDSQAKERAWRIGQSRTVEIYRLLLSGTIEEKIYQRQIHKEFLSKRVLKDARQTQIMSRAVLRELFALHSASISGTETGALVSGETVERQKKTTEAAAKTKSKEEDFIMSQVLECANVRSVIKHDDLVGESLLSFELMQSNAKLIAQRAADSVAQKPVVSAFREQQSSFASKPPARGKKRSGLETMVMEKRKMDYANVPGTPQYNETTKQKIEEFLNSTLTRSATSNQIVEHFCVGKYEQEAFRRVLTGICRMDPKSKRWRMKNSPI</sequence>
<dbReference type="InterPro" id="IPR036322">
    <property type="entry name" value="WD40_repeat_dom_sf"/>
</dbReference>
<dbReference type="Pfam" id="PF00271">
    <property type="entry name" value="Helicase_C"/>
    <property type="match status" value="1"/>
</dbReference>
<evidence type="ECO:0000256" key="8">
    <source>
        <dbReference type="ARBA" id="ARBA00029956"/>
    </source>
</evidence>
<evidence type="ECO:0000259" key="11">
    <source>
        <dbReference type="PROSITE" id="PS51194"/>
    </source>
</evidence>
<dbReference type="Proteomes" id="UP000835052">
    <property type="component" value="Unassembled WGS sequence"/>
</dbReference>
<dbReference type="SMART" id="SM00487">
    <property type="entry name" value="DEXDc"/>
    <property type="match status" value="1"/>
</dbReference>
<evidence type="ECO:0000256" key="7">
    <source>
        <dbReference type="ARBA" id="ARBA00024776"/>
    </source>
</evidence>
<dbReference type="InterPro" id="IPR001650">
    <property type="entry name" value="Helicase_C-like"/>
</dbReference>
<organism evidence="12 13">
    <name type="scientific">Caenorhabditis auriculariae</name>
    <dbReference type="NCBI Taxonomy" id="2777116"/>
    <lineage>
        <taxon>Eukaryota</taxon>
        <taxon>Metazoa</taxon>
        <taxon>Ecdysozoa</taxon>
        <taxon>Nematoda</taxon>
        <taxon>Chromadorea</taxon>
        <taxon>Rhabditida</taxon>
        <taxon>Rhabditina</taxon>
        <taxon>Rhabditomorpha</taxon>
        <taxon>Rhabditoidea</taxon>
        <taxon>Rhabditidae</taxon>
        <taxon>Peloderinae</taxon>
        <taxon>Caenorhabditis</taxon>
    </lineage>
</organism>
<comment type="function">
    <text evidence="7">Involved in mitotic DNA repair and meiotic recombination. Functions in the recombinational DNA repair pathway. Essential for interhomolog gene conversion (GC), but may have a less important role in intersister GC than spn-A/Rad51. In the presence of DNA, spn-A/Rad51 enhances the ATPase activity of okr/Rad54.</text>
</comment>
<dbReference type="CDD" id="cd18793">
    <property type="entry name" value="SF2_C_SNF"/>
    <property type="match status" value="1"/>
</dbReference>
<keyword evidence="13" id="KW-1185">Reference proteome</keyword>
<gene>
    <name evidence="12" type="ORF">CAUJ_LOCUS3677</name>
</gene>
<dbReference type="PROSITE" id="PS50294">
    <property type="entry name" value="WD_REPEATS_REGION"/>
    <property type="match status" value="1"/>
</dbReference>
<feature type="domain" description="Helicase ATP-binding" evidence="10">
    <location>
        <begin position="994"/>
        <end position="1165"/>
    </location>
</feature>
<dbReference type="GO" id="GO:0008094">
    <property type="term" value="F:ATP-dependent activity, acting on DNA"/>
    <property type="evidence" value="ECO:0007669"/>
    <property type="project" value="TreeGrafter"/>
</dbReference>
<evidence type="ECO:0000259" key="10">
    <source>
        <dbReference type="PROSITE" id="PS51192"/>
    </source>
</evidence>
<evidence type="ECO:0000256" key="2">
    <source>
        <dbReference type="ARBA" id="ARBA00015341"/>
    </source>
</evidence>
<dbReference type="InterPro" id="IPR038718">
    <property type="entry name" value="SNF2-like_sf"/>
</dbReference>
<dbReference type="GO" id="GO:0016787">
    <property type="term" value="F:hydrolase activity"/>
    <property type="evidence" value="ECO:0007669"/>
    <property type="project" value="UniProtKB-KW"/>
</dbReference>
<dbReference type="GO" id="GO:0005634">
    <property type="term" value="C:nucleus"/>
    <property type="evidence" value="ECO:0007669"/>
    <property type="project" value="TreeGrafter"/>
</dbReference>
<name>A0A8S1GZB2_9PELO</name>
<evidence type="ECO:0000313" key="12">
    <source>
        <dbReference type="EMBL" id="CAD6187758.1"/>
    </source>
</evidence>
<dbReference type="SUPFAM" id="SSF52540">
    <property type="entry name" value="P-loop containing nucleoside triphosphate hydrolases"/>
    <property type="match status" value="2"/>
</dbReference>
<keyword evidence="4" id="KW-0498">Mitosis</keyword>
<evidence type="ECO:0000256" key="6">
    <source>
        <dbReference type="ARBA" id="ARBA00023306"/>
    </source>
</evidence>
<dbReference type="GO" id="GO:0051301">
    <property type="term" value="P:cell division"/>
    <property type="evidence" value="ECO:0007669"/>
    <property type="project" value="UniProtKB-KW"/>
</dbReference>
<dbReference type="PROSITE" id="PS51192">
    <property type="entry name" value="HELICASE_ATP_BIND_1"/>
    <property type="match status" value="1"/>
</dbReference>
<keyword evidence="6" id="KW-0131">Cell cycle</keyword>